<keyword evidence="5" id="KW-1185">Reference proteome</keyword>
<comment type="caution">
    <text evidence="4">The sequence shown here is derived from an EMBL/GenBank/DDBJ whole genome shotgun (WGS) entry which is preliminary data.</text>
</comment>
<feature type="coiled-coil region" evidence="1">
    <location>
        <begin position="110"/>
        <end position="137"/>
    </location>
</feature>
<name>A0ABP7I6D8_9ACTN</name>
<dbReference type="Gene3D" id="1.10.260.40">
    <property type="entry name" value="lambda repressor-like DNA-binding domains"/>
    <property type="match status" value="1"/>
</dbReference>
<evidence type="ECO:0000313" key="5">
    <source>
        <dbReference type="Proteomes" id="UP001501821"/>
    </source>
</evidence>
<feature type="region of interest" description="Disordered" evidence="2">
    <location>
        <begin position="147"/>
        <end position="177"/>
    </location>
</feature>
<evidence type="ECO:0000313" key="4">
    <source>
        <dbReference type="EMBL" id="GAA3810994.1"/>
    </source>
</evidence>
<dbReference type="InterPro" id="IPR001387">
    <property type="entry name" value="Cro/C1-type_HTH"/>
</dbReference>
<protein>
    <recommendedName>
        <fullName evidence="3">HTH cro/C1-type domain-containing protein</fullName>
    </recommendedName>
</protein>
<gene>
    <name evidence="4" type="ORF">GCM10022242_11860</name>
</gene>
<sequence length="177" mass="20439">MQSNQRSPISANGDLMPEGTFARRVRERREFLGWSQVKVAEQLQMIHVQLDGTAVTRIEKGERRVRLNEALAFAMVLDLDLYELMAPHPGDLDEQIEREQIGLDNAEYAAAFWAEERDAHRRRLDELRRMKRDQEDVRLQRRHRIEAGRNQAEMDGDLEALCGQGEDVNGDGVDREA</sequence>
<dbReference type="SMART" id="SM00530">
    <property type="entry name" value="HTH_XRE"/>
    <property type="match status" value="1"/>
</dbReference>
<feature type="domain" description="HTH cro/C1-type" evidence="3">
    <location>
        <begin position="25"/>
        <end position="84"/>
    </location>
</feature>
<dbReference type="Proteomes" id="UP001501821">
    <property type="component" value="Unassembled WGS sequence"/>
</dbReference>
<reference evidence="5" key="1">
    <citation type="journal article" date="2019" name="Int. J. Syst. Evol. Microbiol.">
        <title>The Global Catalogue of Microorganisms (GCM) 10K type strain sequencing project: providing services to taxonomists for standard genome sequencing and annotation.</title>
        <authorList>
            <consortium name="The Broad Institute Genomics Platform"/>
            <consortium name="The Broad Institute Genome Sequencing Center for Infectious Disease"/>
            <person name="Wu L."/>
            <person name="Ma J."/>
        </authorList>
    </citation>
    <scope>NUCLEOTIDE SEQUENCE [LARGE SCALE GENOMIC DNA]</scope>
    <source>
        <strain evidence="5">JCM 16953</strain>
    </source>
</reference>
<dbReference type="CDD" id="cd00093">
    <property type="entry name" value="HTH_XRE"/>
    <property type="match status" value="1"/>
</dbReference>
<dbReference type="RefSeq" id="WP_344773312.1">
    <property type="nucleotide sequence ID" value="NZ_BAABAH010000003.1"/>
</dbReference>
<proteinExistence type="predicted"/>
<dbReference type="InterPro" id="IPR010982">
    <property type="entry name" value="Lambda_DNA-bd_dom_sf"/>
</dbReference>
<keyword evidence="1" id="KW-0175">Coiled coil</keyword>
<dbReference type="SUPFAM" id="SSF47413">
    <property type="entry name" value="lambda repressor-like DNA-binding domains"/>
    <property type="match status" value="1"/>
</dbReference>
<organism evidence="4 5">
    <name type="scientific">Nocardioides panacisoli</name>
    <dbReference type="NCBI Taxonomy" id="627624"/>
    <lineage>
        <taxon>Bacteria</taxon>
        <taxon>Bacillati</taxon>
        <taxon>Actinomycetota</taxon>
        <taxon>Actinomycetes</taxon>
        <taxon>Propionibacteriales</taxon>
        <taxon>Nocardioidaceae</taxon>
        <taxon>Nocardioides</taxon>
    </lineage>
</organism>
<dbReference type="PROSITE" id="PS50943">
    <property type="entry name" value="HTH_CROC1"/>
    <property type="match status" value="1"/>
</dbReference>
<evidence type="ECO:0000256" key="2">
    <source>
        <dbReference type="SAM" id="MobiDB-lite"/>
    </source>
</evidence>
<evidence type="ECO:0000256" key="1">
    <source>
        <dbReference type="SAM" id="Coils"/>
    </source>
</evidence>
<evidence type="ECO:0000259" key="3">
    <source>
        <dbReference type="PROSITE" id="PS50943"/>
    </source>
</evidence>
<dbReference type="EMBL" id="BAABAH010000003">
    <property type="protein sequence ID" value="GAA3810994.1"/>
    <property type="molecule type" value="Genomic_DNA"/>
</dbReference>
<dbReference type="Pfam" id="PF13560">
    <property type="entry name" value="HTH_31"/>
    <property type="match status" value="1"/>
</dbReference>
<accession>A0ABP7I6D8</accession>